<reference evidence="1" key="1">
    <citation type="submission" date="2022-03" db="EMBL/GenBank/DDBJ databases">
        <authorList>
            <person name="Tunstrom K."/>
        </authorList>
    </citation>
    <scope>NUCLEOTIDE SEQUENCE</scope>
</reference>
<dbReference type="EMBL" id="CAKOGL010000030">
    <property type="protein sequence ID" value="CAH2107549.1"/>
    <property type="molecule type" value="Genomic_DNA"/>
</dbReference>
<comment type="caution">
    <text evidence="1">The sequence shown here is derived from an EMBL/GenBank/DDBJ whole genome shotgun (WGS) entry which is preliminary data.</text>
</comment>
<keyword evidence="2" id="KW-1185">Reference proteome</keyword>
<dbReference type="AlphaFoldDB" id="A0AAU9V7U2"/>
<sequence length="89" mass="10202">MPTQANKKHEIINWLHENGDIVDDSINTCTHVTAENWANVVERTKRVIMSDWNHDIAFHNLCTQELFINITEDSSSNESNINDDSDDSC</sequence>
<accession>A0AAU9V7U2</accession>
<name>A0AAU9V7U2_EUPED</name>
<evidence type="ECO:0000313" key="2">
    <source>
        <dbReference type="Proteomes" id="UP001153954"/>
    </source>
</evidence>
<dbReference type="Proteomes" id="UP001153954">
    <property type="component" value="Unassembled WGS sequence"/>
</dbReference>
<proteinExistence type="predicted"/>
<protein>
    <submittedName>
        <fullName evidence="1">Uncharacterized protein</fullName>
    </submittedName>
</protein>
<organism evidence="1 2">
    <name type="scientific">Euphydryas editha</name>
    <name type="common">Edith's checkerspot</name>
    <dbReference type="NCBI Taxonomy" id="104508"/>
    <lineage>
        <taxon>Eukaryota</taxon>
        <taxon>Metazoa</taxon>
        <taxon>Ecdysozoa</taxon>
        <taxon>Arthropoda</taxon>
        <taxon>Hexapoda</taxon>
        <taxon>Insecta</taxon>
        <taxon>Pterygota</taxon>
        <taxon>Neoptera</taxon>
        <taxon>Endopterygota</taxon>
        <taxon>Lepidoptera</taxon>
        <taxon>Glossata</taxon>
        <taxon>Ditrysia</taxon>
        <taxon>Papilionoidea</taxon>
        <taxon>Nymphalidae</taxon>
        <taxon>Nymphalinae</taxon>
        <taxon>Euphydryas</taxon>
    </lineage>
</organism>
<evidence type="ECO:0000313" key="1">
    <source>
        <dbReference type="EMBL" id="CAH2107549.1"/>
    </source>
</evidence>
<gene>
    <name evidence="1" type="ORF">EEDITHA_LOCUS21571</name>
</gene>